<protein>
    <recommendedName>
        <fullName evidence="2">Radical SAM core domain-containing protein</fullName>
    </recommendedName>
</protein>
<name>X1D870_9ZZZZ</name>
<proteinExistence type="predicted"/>
<evidence type="ECO:0008006" key="2">
    <source>
        <dbReference type="Google" id="ProtNLM"/>
    </source>
</evidence>
<gene>
    <name evidence="1" type="ORF">S01H4_56828</name>
</gene>
<accession>X1D870</accession>
<dbReference type="AlphaFoldDB" id="X1D870"/>
<sequence length="69" mass="7800">MIEILGEYGREDLAKVYVASMRGNKEYLVEFVESVQPPIPREKKWVLIVSTLFGCPVGCRMCDAGGEYK</sequence>
<feature type="non-terminal residue" evidence="1">
    <location>
        <position position="69"/>
    </location>
</feature>
<evidence type="ECO:0000313" key="1">
    <source>
        <dbReference type="EMBL" id="GAH16437.1"/>
    </source>
</evidence>
<comment type="caution">
    <text evidence="1">The sequence shown here is derived from an EMBL/GenBank/DDBJ whole genome shotgun (WGS) entry which is preliminary data.</text>
</comment>
<reference evidence="1" key="1">
    <citation type="journal article" date="2014" name="Front. Microbiol.">
        <title>High frequency of phylogenetically diverse reductive dehalogenase-homologous genes in deep subseafloor sedimentary metagenomes.</title>
        <authorList>
            <person name="Kawai M."/>
            <person name="Futagami T."/>
            <person name="Toyoda A."/>
            <person name="Takaki Y."/>
            <person name="Nishi S."/>
            <person name="Hori S."/>
            <person name="Arai W."/>
            <person name="Tsubouchi T."/>
            <person name="Morono Y."/>
            <person name="Uchiyama I."/>
            <person name="Ito T."/>
            <person name="Fujiyama A."/>
            <person name="Inagaki F."/>
            <person name="Takami H."/>
        </authorList>
    </citation>
    <scope>NUCLEOTIDE SEQUENCE</scope>
    <source>
        <strain evidence="1">Expedition CK06-06</strain>
    </source>
</reference>
<dbReference type="EMBL" id="BART01032978">
    <property type="protein sequence ID" value="GAH16437.1"/>
    <property type="molecule type" value="Genomic_DNA"/>
</dbReference>
<organism evidence="1">
    <name type="scientific">marine sediment metagenome</name>
    <dbReference type="NCBI Taxonomy" id="412755"/>
    <lineage>
        <taxon>unclassified sequences</taxon>
        <taxon>metagenomes</taxon>
        <taxon>ecological metagenomes</taxon>
    </lineage>
</organism>
<dbReference type="Gene3D" id="3.20.20.70">
    <property type="entry name" value="Aldolase class I"/>
    <property type="match status" value="1"/>
</dbReference>
<dbReference type="InterPro" id="IPR013785">
    <property type="entry name" value="Aldolase_TIM"/>
</dbReference>